<dbReference type="Proteomes" id="UP000053617">
    <property type="component" value="Unassembled WGS sequence"/>
</dbReference>
<dbReference type="GeneID" id="25291423"/>
<accession>A0A0D2JH52</accession>
<keyword evidence="3" id="KW-1185">Reference proteome</keyword>
<name>A0A0D2JH52_9EURO</name>
<dbReference type="RefSeq" id="XP_013275831.1">
    <property type="nucleotide sequence ID" value="XM_013420377.1"/>
</dbReference>
<evidence type="ECO:0000256" key="1">
    <source>
        <dbReference type="SAM" id="MobiDB-lite"/>
    </source>
</evidence>
<reference evidence="2 3" key="1">
    <citation type="submission" date="2015-01" db="EMBL/GenBank/DDBJ databases">
        <title>The Genome Sequence of Rhinocladiella mackenzie CBS 650.93.</title>
        <authorList>
            <consortium name="The Broad Institute Genomics Platform"/>
            <person name="Cuomo C."/>
            <person name="de Hoog S."/>
            <person name="Gorbushina A."/>
            <person name="Stielow B."/>
            <person name="Teixiera M."/>
            <person name="Abouelleil A."/>
            <person name="Chapman S.B."/>
            <person name="Priest M."/>
            <person name="Young S.K."/>
            <person name="Wortman J."/>
            <person name="Nusbaum C."/>
            <person name="Birren B."/>
        </authorList>
    </citation>
    <scope>NUCLEOTIDE SEQUENCE [LARGE SCALE GENOMIC DNA]</scope>
    <source>
        <strain evidence="2 3">CBS 650.93</strain>
    </source>
</reference>
<protein>
    <submittedName>
        <fullName evidence="2">Uncharacterized protein</fullName>
    </submittedName>
</protein>
<dbReference type="EMBL" id="KN847476">
    <property type="protein sequence ID" value="KIX08695.1"/>
    <property type="molecule type" value="Genomic_DNA"/>
</dbReference>
<proteinExistence type="predicted"/>
<dbReference type="HOGENOM" id="CLU_1540942_0_0_1"/>
<dbReference type="AlphaFoldDB" id="A0A0D2JH52"/>
<evidence type="ECO:0000313" key="2">
    <source>
        <dbReference type="EMBL" id="KIX08695.1"/>
    </source>
</evidence>
<feature type="compositionally biased region" description="Acidic residues" evidence="1">
    <location>
        <begin position="146"/>
        <end position="157"/>
    </location>
</feature>
<sequence length="174" mass="19027">MTPTGNPSAIRSIYPSAPSSSVVIWESGVWAASVAAYRLMCQTSPDDELSRAERGQMEHGRILDLMTSTPKPLLIHNQNHTHDEFCPLHHETLERNRGSVALENVDEQRTTNEQIEVGQPTSFQSQDILGLGAGLEANQGEKISESIDEADLGEEDTPAPHEDKSGPINDDDDP</sequence>
<dbReference type="VEuPathDB" id="FungiDB:Z518_03352"/>
<gene>
    <name evidence="2" type="ORF">Z518_03352</name>
</gene>
<evidence type="ECO:0000313" key="3">
    <source>
        <dbReference type="Proteomes" id="UP000053617"/>
    </source>
</evidence>
<feature type="region of interest" description="Disordered" evidence="1">
    <location>
        <begin position="131"/>
        <end position="174"/>
    </location>
</feature>
<organism evidence="2 3">
    <name type="scientific">Rhinocladiella mackenziei CBS 650.93</name>
    <dbReference type="NCBI Taxonomy" id="1442369"/>
    <lineage>
        <taxon>Eukaryota</taxon>
        <taxon>Fungi</taxon>
        <taxon>Dikarya</taxon>
        <taxon>Ascomycota</taxon>
        <taxon>Pezizomycotina</taxon>
        <taxon>Eurotiomycetes</taxon>
        <taxon>Chaetothyriomycetidae</taxon>
        <taxon>Chaetothyriales</taxon>
        <taxon>Herpotrichiellaceae</taxon>
        <taxon>Rhinocladiella</taxon>
    </lineage>
</organism>